<dbReference type="InterPro" id="IPR032067">
    <property type="entry name" value="FOXO-TAD"/>
</dbReference>
<keyword evidence="7" id="KW-0805">Transcription regulation</keyword>
<evidence type="ECO:0000256" key="7">
    <source>
        <dbReference type="ARBA" id="ARBA00023015"/>
    </source>
</evidence>
<evidence type="ECO:0000256" key="6">
    <source>
        <dbReference type="ARBA" id="ARBA00022604"/>
    </source>
</evidence>
<dbReference type="SUPFAM" id="SSF46785">
    <property type="entry name" value="Winged helix' DNA-binding domain"/>
    <property type="match status" value="1"/>
</dbReference>
<keyword evidence="3" id="KW-0217">Developmental protein</keyword>
<protein>
    <recommendedName>
        <fullName evidence="14">Forkhead box protein O</fullName>
    </recommendedName>
</protein>
<gene>
    <name evidence="19" type="primary">LOC106459737</name>
</gene>
<evidence type="ECO:0000256" key="14">
    <source>
        <dbReference type="ARBA" id="ARBA00039893"/>
    </source>
</evidence>
<keyword evidence="8 15" id="KW-0238">DNA-binding</keyword>
<feature type="compositionally biased region" description="Polar residues" evidence="16">
    <location>
        <begin position="1"/>
        <end position="19"/>
    </location>
</feature>
<feature type="region of interest" description="Disordered" evidence="16">
    <location>
        <begin position="1"/>
        <end position="62"/>
    </location>
</feature>
<proteinExistence type="predicted"/>
<dbReference type="InterPro" id="IPR001766">
    <property type="entry name" value="Fork_head_dom"/>
</dbReference>
<evidence type="ECO:0000256" key="12">
    <source>
        <dbReference type="ARBA" id="ARBA00023306"/>
    </source>
</evidence>
<feature type="compositionally biased region" description="Basic and acidic residues" evidence="16">
    <location>
        <begin position="25"/>
        <end position="34"/>
    </location>
</feature>
<evidence type="ECO:0000256" key="1">
    <source>
        <dbReference type="ARBA" id="ARBA00004123"/>
    </source>
</evidence>
<evidence type="ECO:0000256" key="4">
    <source>
        <dbReference type="ARBA" id="ARBA00022490"/>
    </source>
</evidence>
<feature type="region of interest" description="Disordered" evidence="16">
    <location>
        <begin position="247"/>
        <end position="268"/>
    </location>
</feature>
<evidence type="ECO:0000256" key="10">
    <source>
        <dbReference type="ARBA" id="ARBA00023163"/>
    </source>
</evidence>
<keyword evidence="5" id="KW-0597">Phosphoprotein</keyword>
<organism evidence="18 19">
    <name type="scientific">Limulus polyphemus</name>
    <name type="common">Atlantic horseshoe crab</name>
    <dbReference type="NCBI Taxonomy" id="6850"/>
    <lineage>
        <taxon>Eukaryota</taxon>
        <taxon>Metazoa</taxon>
        <taxon>Ecdysozoa</taxon>
        <taxon>Arthropoda</taxon>
        <taxon>Chelicerata</taxon>
        <taxon>Merostomata</taxon>
        <taxon>Xiphosura</taxon>
        <taxon>Limulidae</taxon>
        <taxon>Limulus</taxon>
    </lineage>
</organism>
<dbReference type="InterPro" id="IPR036388">
    <property type="entry name" value="WH-like_DNA-bd_sf"/>
</dbReference>
<keyword evidence="18" id="KW-1185">Reference proteome</keyword>
<dbReference type="SMART" id="SM00339">
    <property type="entry name" value="FH"/>
    <property type="match status" value="1"/>
</dbReference>
<feature type="compositionally biased region" description="Polar residues" evidence="16">
    <location>
        <begin position="47"/>
        <end position="57"/>
    </location>
</feature>
<feature type="domain" description="Fork-head" evidence="17">
    <location>
        <begin position="65"/>
        <end position="158"/>
    </location>
</feature>
<dbReference type="PROSITE" id="PS00658">
    <property type="entry name" value="FORK_HEAD_2"/>
    <property type="match status" value="1"/>
</dbReference>
<dbReference type="Pfam" id="PF16676">
    <property type="entry name" value="FOXO-TAD"/>
    <property type="match status" value="1"/>
</dbReference>
<dbReference type="InterPro" id="IPR036390">
    <property type="entry name" value="WH_DNA-bd_sf"/>
</dbReference>
<evidence type="ECO:0000256" key="11">
    <source>
        <dbReference type="ARBA" id="ARBA00023242"/>
    </source>
</evidence>
<keyword evidence="9" id="KW-0010">Activator</keyword>
<feature type="DNA-binding region" description="Fork-head" evidence="15">
    <location>
        <begin position="65"/>
        <end position="158"/>
    </location>
</feature>
<evidence type="ECO:0000256" key="2">
    <source>
        <dbReference type="ARBA" id="ARBA00004496"/>
    </source>
</evidence>
<dbReference type="GeneID" id="106459737"/>
<name>A0ABM1B4T5_LIMPO</name>
<feature type="compositionally biased region" description="Polar residues" evidence="16">
    <location>
        <begin position="498"/>
        <end position="508"/>
    </location>
</feature>
<feature type="compositionally biased region" description="Polar residues" evidence="16">
    <location>
        <begin position="253"/>
        <end position="265"/>
    </location>
</feature>
<keyword evidence="4" id="KW-0963">Cytoplasm</keyword>
<evidence type="ECO:0000256" key="16">
    <source>
        <dbReference type="SAM" id="MobiDB-lite"/>
    </source>
</evidence>
<reference evidence="19" key="1">
    <citation type="submission" date="2025-08" db="UniProtKB">
        <authorList>
            <consortium name="RefSeq"/>
        </authorList>
    </citation>
    <scope>IDENTIFICATION</scope>
    <source>
        <tissue evidence="19">Muscle</tissue>
    </source>
</reference>
<comment type="subcellular location">
    <subcellularLocation>
        <location evidence="2">Cytoplasm</location>
    </subcellularLocation>
    <subcellularLocation>
        <location evidence="1 15">Nucleus</location>
    </subcellularLocation>
</comment>
<dbReference type="Proteomes" id="UP000694941">
    <property type="component" value="Unplaced"/>
</dbReference>
<evidence type="ECO:0000256" key="5">
    <source>
        <dbReference type="ARBA" id="ARBA00022553"/>
    </source>
</evidence>
<keyword evidence="10" id="KW-0804">Transcription</keyword>
<evidence type="ECO:0000256" key="15">
    <source>
        <dbReference type="PROSITE-ProRule" id="PRU00089"/>
    </source>
</evidence>
<dbReference type="InterPro" id="IPR030456">
    <property type="entry name" value="TF_fork_head_CS_2"/>
</dbReference>
<comment type="subunit">
    <text evidence="13">Interacts with melt.</text>
</comment>
<evidence type="ECO:0000313" key="19">
    <source>
        <dbReference type="RefSeq" id="XP_013774845.2"/>
    </source>
</evidence>
<sequence>MDSYETDSNFEPQIRTRCNTWPLPRPEKDDEEKPTIPATVYEHAQSPAETNGQPQRKNSARRNAWGSMSYADLITQAIQASPEKRLTLSQIYDWMVQNVPHFKDKGDSNSSAGWKNSIRHNLSLHNRFMRVQNEGTGKSSWWMLNPDAKPGKVARRRATSMETPKYEKKRGRAKKSVDTLRSGLELTPSPNSSFSERLDTFPESPIHQTFHLSPDFRPSASSNVSSCGRLSPVQTVNTDMQDIQVSPPPWGSCLSTSGDSKTYGQPSDRLDRYCADQLVGSLDGPPSDGLDRYRAEQLVSSLNGPSSDGLDRYRADQLVGSLDGPSSDRLDRYRADQLVGSLDGTPSDGLNRYRADQLVGCLDGPLSDGLGRYRADQLVDSLNLAMKLETGDRSYLVDCGLRTSPNRQLSSGVTSLNNTTYNLGIYGHGNNDYHSSYQPSGSNSPTLIPLQLQQQSMQHTFKDISYTLANSQTFCTVQKAQSLSSSHSLGQLAQQHQNSSGLTSRRQTNSNSYCFPLSRDFPIPTSLNQRESIHATTTSFGNTASHVMGHLLSLNNVIPTDLDLNFDMIQEGLECDVEQVIRHELSVDGNLDFNFDTMNTNSSVVPPHQTTVTATKGTRPWVH</sequence>
<feature type="region of interest" description="Disordered" evidence="16">
    <location>
        <begin position="152"/>
        <end position="196"/>
    </location>
</feature>
<evidence type="ECO:0000256" key="8">
    <source>
        <dbReference type="ARBA" id="ARBA00023125"/>
    </source>
</evidence>
<dbReference type="PRINTS" id="PR00053">
    <property type="entry name" value="FORKHEAD"/>
</dbReference>
<feature type="compositionally biased region" description="Low complexity" evidence="16">
    <location>
        <begin position="488"/>
        <end position="497"/>
    </location>
</feature>
<dbReference type="PROSITE" id="PS50039">
    <property type="entry name" value="FORK_HEAD_3"/>
    <property type="match status" value="1"/>
</dbReference>
<evidence type="ECO:0000256" key="9">
    <source>
        <dbReference type="ARBA" id="ARBA00023159"/>
    </source>
</evidence>
<accession>A0ABM1B4T5</accession>
<keyword evidence="12" id="KW-0131">Cell cycle</keyword>
<evidence type="ECO:0000256" key="3">
    <source>
        <dbReference type="ARBA" id="ARBA00022473"/>
    </source>
</evidence>
<dbReference type="RefSeq" id="XP_013774845.2">
    <property type="nucleotide sequence ID" value="XM_013919391.2"/>
</dbReference>
<dbReference type="PANTHER" id="PTHR45767:SF2">
    <property type="entry name" value="FORKHEAD BOX PROTEIN O"/>
    <property type="match status" value="1"/>
</dbReference>
<evidence type="ECO:0000313" key="18">
    <source>
        <dbReference type="Proteomes" id="UP000694941"/>
    </source>
</evidence>
<keyword evidence="11 15" id="KW-0539">Nucleus</keyword>
<keyword evidence="6" id="KW-0341">Growth regulation</keyword>
<evidence type="ECO:0000256" key="13">
    <source>
        <dbReference type="ARBA" id="ARBA00038846"/>
    </source>
</evidence>
<evidence type="ECO:0000259" key="17">
    <source>
        <dbReference type="PROSITE" id="PS50039"/>
    </source>
</evidence>
<feature type="region of interest" description="Disordered" evidence="16">
    <location>
        <begin position="488"/>
        <end position="508"/>
    </location>
</feature>
<dbReference type="PANTHER" id="PTHR45767">
    <property type="entry name" value="FORKHEAD BOX PROTEIN O"/>
    <property type="match status" value="1"/>
</dbReference>
<dbReference type="Gene3D" id="1.10.10.10">
    <property type="entry name" value="Winged helix-like DNA-binding domain superfamily/Winged helix DNA-binding domain"/>
    <property type="match status" value="1"/>
</dbReference>
<dbReference type="Pfam" id="PF00250">
    <property type="entry name" value="Forkhead"/>
    <property type="match status" value="1"/>
</dbReference>